<dbReference type="AlphaFoldDB" id="A0A835NCS2"/>
<feature type="non-terminal residue" evidence="5">
    <location>
        <position position="176"/>
    </location>
</feature>
<keyword evidence="2" id="KW-1064">Adaptive immunity</keyword>
<keyword evidence="1" id="KW-0391">Immunity</keyword>
<dbReference type="InterPro" id="IPR050199">
    <property type="entry name" value="IgHV"/>
</dbReference>
<dbReference type="InterPro" id="IPR013106">
    <property type="entry name" value="Ig_V-set"/>
</dbReference>
<evidence type="ECO:0000313" key="6">
    <source>
        <dbReference type="EMBL" id="KAI1230244.1"/>
    </source>
</evidence>
<evidence type="ECO:0000256" key="2">
    <source>
        <dbReference type="ARBA" id="ARBA00023130"/>
    </source>
</evidence>
<dbReference type="Proteomes" id="UP000618051">
    <property type="component" value="Unassembled WGS sequence"/>
</dbReference>
<dbReference type="OrthoDB" id="9945861at2759"/>
<dbReference type="SUPFAM" id="SSF48726">
    <property type="entry name" value="Immunoglobulin"/>
    <property type="match status" value="2"/>
</dbReference>
<dbReference type="GO" id="GO:0005576">
    <property type="term" value="C:extracellular region"/>
    <property type="evidence" value="ECO:0007669"/>
    <property type="project" value="UniProtKB-ARBA"/>
</dbReference>
<keyword evidence="3" id="KW-1280">Immunoglobulin</keyword>
<proteinExistence type="predicted"/>
<dbReference type="InterPro" id="IPR007110">
    <property type="entry name" value="Ig-like_dom"/>
</dbReference>
<protein>
    <recommendedName>
        <fullName evidence="4">Ig-like domain-containing protein</fullName>
    </recommendedName>
</protein>
<dbReference type="GO" id="GO:0019814">
    <property type="term" value="C:immunoglobulin complex"/>
    <property type="evidence" value="ECO:0007669"/>
    <property type="project" value="UniProtKB-KW"/>
</dbReference>
<dbReference type="EMBL" id="JADDUC010000793">
    <property type="protein sequence ID" value="KAG0112854.1"/>
    <property type="molecule type" value="Genomic_DNA"/>
</dbReference>
<dbReference type="Gene3D" id="2.60.40.10">
    <property type="entry name" value="Immunoglobulins"/>
    <property type="match status" value="2"/>
</dbReference>
<reference evidence="6 7" key="2">
    <citation type="journal article" date="2021" name="J. Hered.">
        <title>Feather Gene Expression Elucidates the Developmental Basis of Plumage Iridescence in African Starlings.</title>
        <authorList>
            <person name="Rubenstein D.R."/>
            <person name="Corvelo A."/>
            <person name="MacManes M.D."/>
            <person name="Maia R."/>
            <person name="Narzisi G."/>
            <person name="Rousaki A."/>
            <person name="Vandenabeele P."/>
            <person name="Shawkey M.D."/>
            <person name="Solomon J."/>
        </authorList>
    </citation>
    <scope>NUCLEOTIDE SEQUENCE [LARGE SCALE GENOMIC DNA]</scope>
    <source>
        <strain evidence="6">SS15</strain>
    </source>
</reference>
<accession>A0A835NCS2</accession>
<evidence type="ECO:0000313" key="5">
    <source>
        <dbReference type="EMBL" id="KAG0112854.1"/>
    </source>
</evidence>
<dbReference type="SMART" id="SM00409">
    <property type="entry name" value="IG"/>
    <property type="match status" value="1"/>
</dbReference>
<dbReference type="InterPro" id="IPR003599">
    <property type="entry name" value="Ig_sub"/>
</dbReference>
<dbReference type="InterPro" id="IPR036179">
    <property type="entry name" value="Ig-like_dom_sf"/>
</dbReference>
<organism evidence="5">
    <name type="scientific">Lamprotornis superbus</name>
    <dbReference type="NCBI Taxonomy" id="245042"/>
    <lineage>
        <taxon>Eukaryota</taxon>
        <taxon>Metazoa</taxon>
        <taxon>Chordata</taxon>
        <taxon>Craniata</taxon>
        <taxon>Vertebrata</taxon>
        <taxon>Euteleostomi</taxon>
        <taxon>Archelosauria</taxon>
        <taxon>Archosauria</taxon>
        <taxon>Dinosauria</taxon>
        <taxon>Saurischia</taxon>
        <taxon>Theropoda</taxon>
        <taxon>Coelurosauria</taxon>
        <taxon>Aves</taxon>
        <taxon>Neognathae</taxon>
        <taxon>Neoaves</taxon>
        <taxon>Telluraves</taxon>
        <taxon>Australaves</taxon>
        <taxon>Passeriformes</taxon>
        <taxon>Sturnidae</taxon>
        <taxon>Lamprotornis</taxon>
    </lineage>
</organism>
<name>A0A835NCS2_9PASS</name>
<gene>
    <name evidence="6" type="ORF">IHE44_0010209</name>
    <name evidence="5" type="ORF">IHE44_013838</name>
</gene>
<comment type="caution">
    <text evidence="5">The sequence shown here is derived from an EMBL/GenBank/DDBJ whole genome shotgun (WGS) entry which is preliminary data.</text>
</comment>
<sequence>MASVTGQVTLEQHPRELTVQEGDEVTIQCSTKQFGMWMYLMYWYRQGPHGSLKCIYTEGGLWAQLRLQEAGGGLRVPGDSVTLSCRGSGFTFENHYVRWYRQAPRGRFEWVSWISHYSSQIQFGSAVEGRATASRDNSHSVASLSLHLLHAGDCARYFCAVRTEIQNAAEVEHKPP</sequence>
<dbReference type="EMBL" id="JADDUC020000031">
    <property type="protein sequence ID" value="KAI1230244.1"/>
    <property type="molecule type" value="Genomic_DNA"/>
</dbReference>
<keyword evidence="7" id="KW-1185">Reference proteome</keyword>
<reference evidence="6" key="3">
    <citation type="submission" date="2022-01" db="EMBL/GenBank/DDBJ databases">
        <authorList>
            <person name="Rubenstein D.R."/>
        </authorList>
    </citation>
    <scope>NUCLEOTIDE SEQUENCE</scope>
    <source>
        <strain evidence="6">SS15</strain>
        <tissue evidence="6">Liver</tissue>
    </source>
</reference>
<reference evidence="5" key="1">
    <citation type="submission" date="2020-10" db="EMBL/GenBank/DDBJ databases">
        <title>Feather gene expression reveals the developmental basis of iridescence in African starlings.</title>
        <authorList>
            <person name="Rubenstein D.R."/>
        </authorList>
    </citation>
    <scope>NUCLEOTIDE SEQUENCE</scope>
    <source>
        <strain evidence="5">SS15</strain>
        <tissue evidence="5">Liver</tissue>
    </source>
</reference>
<dbReference type="PROSITE" id="PS50835">
    <property type="entry name" value="IG_LIKE"/>
    <property type="match status" value="1"/>
</dbReference>
<dbReference type="GO" id="GO:0002250">
    <property type="term" value="P:adaptive immune response"/>
    <property type="evidence" value="ECO:0007669"/>
    <property type="project" value="UniProtKB-KW"/>
</dbReference>
<dbReference type="SMART" id="SM00406">
    <property type="entry name" value="IGv"/>
    <property type="match status" value="1"/>
</dbReference>
<evidence type="ECO:0000313" key="7">
    <source>
        <dbReference type="Proteomes" id="UP000618051"/>
    </source>
</evidence>
<dbReference type="PANTHER" id="PTHR23266">
    <property type="entry name" value="IMMUNOGLOBULIN HEAVY CHAIN"/>
    <property type="match status" value="1"/>
</dbReference>
<evidence type="ECO:0000256" key="3">
    <source>
        <dbReference type="ARBA" id="ARBA00043265"/>
    </source>
</evidence>
<evidence type="ECO:0000256" key="1">
    <source>
        <dbReference type="ARBA" id="ARBA00022859"/>
    </source>
</evidence>
<dbReference type="Pfam" id="PF07686">
    <property type="entry name" value="V-set"/>
    <property type="match status" value="1"/>
</dbReference>
<evidence type="ECO:0000259" key="4">
    <source>
        <dbReference type="PROSITE" id="PS50835"/>
    </source>
</evidence>
<dbReference type="InterPro" id="IPR013783">
    <property type="entry name" value="Ig-like_fold"/>
</dbReference>
<feature type="domain" description="Ig-like" evidence="4">
    <location>
        <begin position="78"/>
        <end position="172"/>
    </location>
</feature>